<evidence type="ECO:0000256" key="2">
    <source>
        <dbReference type="ARBA" id="ARBA00008661"/>
    </source>
</evidence>
<evidence type="ECO:0000313" key="12">
    <source>
        <dbReference type="EMBL" id="CAF3846578.1"/>
    </source>
</evidence>
<keyword evidence="9" id="KW-0472">Membrane</keyword>
<sequence length="371" mass="43740">MLVIIIINQIINPSYEIISKHCDAIRIQEHYMNNLSAYYLLQTKRVHPEIFEYKIVNNRACENNNSAVDLLIFITSNTRSYERRNAIRRTYGNLNNIFKYSDNALARLEVRILFMINLDGNRMKTVLYEQEIFNDIVQGNLKVLIPDYDSMNIYRDLSILDWSSKYCSQARFIFKMNDSVFLNPFLLLKFINENPNDRFNLELKDSINISDSCAHINARLPLLSGFIHSNENVLRQKLSTNQQSENFLVNKDEYPCDTYPNYLNDNAYLISNDARDLILSTFYRQSKILFPISNIYITGILPEYLHIERHSLINYKINFNSEISCEEFFIETNPLQAFACVINIDLSKNIFEYYSIYWQSIINSQIENNEK</sequence>
<proteinExistence type="inferred from homology"/>
<keyword evidence="3 10" id="KW-0328">Glycosyltransferase</keyword>
<keyword evidence="4" id="KW-0808">Transferase</keyword>
<evidence type="ECO:0000256" key="4">
    <source>
        <dbReference type="ARBA" id="ARBA00022679"/>
    </source>
</evidence>
<evidence type="ECO:0000256" key="9">
    <source>
        <dbReference type="ARBA" id="ARBA00023136"/>
    </source>
</evidence>
<name>A0A814VYI4_9BILA</name>
<dbReference type="Proteomes" id="UP000663868">
    <property type="component" value="Unassembled WGS sequence"/>
</dbReference>
<evidence type="ECO:0000256" key="1">
    <source>
        <dbReference type="ARBA" id="ARBA00004323"/>
    </source>
</evidence>
<dbReference type="EC" id="2.4.1.-" evidence="10"/>
<keyword evidence="6" id="KW-0735">Signal-anchor</keyword>
<keyword evidence="7" id="KW-1133">Transmembrane helix</keyword>
<dbReference type="EMBL" id="CAJOBB010001362">
    <property type="protein sequence ID" value="CAF3846578.1"/>
    <property type="molecule type" value="Genomic_DNA"/>
</dbReference>
<accession>A0A814VYI4</accession>
<protein>
    <recommendedName>
        <fullName evidence="10">Hexosyltransferase</fullName>
        <ecNumber evidence="10">2.4.1.-</ecNumber>
    </recommendedName>
</protein>
<dbReference type="AlphaFoldDB" id="A0A814VYI4"/>
<evidence type="ECO:0000256" key="6">
    <source>
        <dbReference type="ARBA" id="ARBA00022968"/>
    </source>
</evidence>
<comment type="similarity">
    <text evidence="2 10">Belongs to the glycosyltransferase 31 family.</text>
</comment>
<evidence type="ECO:0000256" key="10">
    <source>
        <dbReference type="RuleBase" id="RU363063"/>
    </source>
</evidence>
<dbReference type="GO" id="GO:0000139">
    <property type="term" value="C:Golgi membrane"/>
    <property type="evidence" value="ECO:0007669"/>
    <property type="project" value="UniProtKB-SubCell"/>
</dbReference>
<dbReference type="EMBL" id="CAJNOE010000403">
    <property type="protein sequence ID" value="CAF1197596.1"/>
    <property type="molecule type" value="Genomic_DNA"/>
</dbReference>
<evidence type="ECO:0000256" key="5">
    <source>
        <dbReference type="ARBA" id="ARBA00022692"/>
    </source>
</evidence>
<dbReference type="GO" id="GO:0006493">
    <property type="term" value="P:protein O-linked glycosylation"/>
    <property type="evidence" value="ECO:0007669"/>
    <property type="project" value="TreeGrafter"/>
</dbReference>
<dbReference type="PANTHER" id="PTHR11214:SF314">
    <property type="entry name" value="HEXOSYLTRANSFERASE"/>
    <property type="match status" value="1"/>
</dbReference>
<reference evidence="11" key="1">
    <citation type="submission" date="2021-02" db="EMBL/GenBank/DDBJ databases">
        <authorList>
            <person name="Nowell W R."/>
        </authorList>
    </citation>
    <scope>NUCLEOTIDE SEQUENCE</scope>
</reference>
<keyword evidence="5" id="KW-0812">Transmembrane</keyword>
<dbReference type="PANTHER" id="PTHR11214">
    <property type="entry name" value="BETA-1,3-N-ACETYLGLUCOSAMINYLTRANSFERASE"/>
    <property type="match status" value="1"/>
</dbReference>
<keyword evidence="8 10" id="KW-0333">Golgi apparatus</keyword>
<comment type="subcellular location">
    <subcellularLocation>
        <location evidence="1 10">Golgi apparatus membrane</location>
        <topology evidence="1 10">Single-pass type II membrane protein</topology>
    </subcellularLocation>
</comment>
<evidence type="ECO:0000313" key="13">
    <source>
        <dbReference type="Proteomes" id="UP000663860"/>
    </source>
</evidence>
<gene>
    <name evidence="11" type="ORF">IZO911_LOCUS28413</name>
    <name evidence="12" type="ORF">KXQ929_LOCUS19837</name>
</gene>
<organism evidence="11 13">
    <name type="scientific">Adineta steineri</name>
    <dbReference type="NCBI Taxonomy" id="433720"/>
    <lineage>
        <taxon>Eukaryota</taxon>
        <taxon>Metazoa</taxon>
        <taxon>Spiralia</taxon>
        <taxon>Gnathifera</taxon>
        <taxon>Rotifera</taxon>
        <taxon>Eurotatoria</taxon>
        <taxon>Bdelloidea</taxon>
        <taxon>Adinetida</taxon>
        <taxon>Adinetidae</taxon>
        <taxon>Adineta</taxon>
    </lineage>
</organism>
<dbReference type="GO" id="GO:0016758">
    <property type="term" value="F:hexosyltransferase activity"/>
    <property type="evidence" value="ECO:0007669"/>
    <property type="project" value="InterPro"/>
</dbReference>
<evidence type="ECO:0000256" key="8">
    <source>
        <dbReference type="ARBA" id="ARBA00023034"/>
    </source>
</evidence>
<dbReference type="InterPro" id="IPR002659">
    <property type="entry name" value="Glyco_trans_31"/>
</dbReference>
<comment type="caution">
    <text evidence="11">The sequence shown here is derived from an EMBL/GenBank/DDBJ whole genome shotgun (WGS) entry which is preliminary data.</text>
</comment>
<evidence type="ECO:0000256" key="3">
    <source>
        <dbReference type="ARBA" id="ARBA00022676"/>
    </source>
</evidence>
<evidence type="ECO:0000256" key="7">
    <source>
        <dbReference type="ARBA" id="ARBA00022989"/>
    </source>
</evidence>
<dbReference type="Pfam" id="PF01762">
    <property type="entry name" value="Galactosyl_T"/>
    <property type="match status" value="1"/>
</dbReference>
<dbReference type="Proteomes" id="UP000663860">
    <property type="component" value="Unassembled WGS sequence"/>
</dbReference>
<evidence type="ECO:0000313" key="11">
    <source>
        <dbReference type="EMBL" id="CAF1197596.1"/>
    </source>
</evidence>